<dbReference type="Pfam" id="PF11250">
    <property type="entry name" value="FAF"/>
    <property type="match status" value="1"/>
</dbReference>
<dbReference type="Proteomes" id="UP001634393">
    <property type="component" value="Unassembled WGS sequence"/>
</dbReference>
<name>A0ABD3STJ3_9LAMI</name>
<feature type="region of interest" description="Disordered" evidence="2">
    <location>
        <begin position="32"/>
        <end position="68"/>
    </location>
</feature>
<feature type="domain" description="FAF" evidence="3">
    <location>
        <begin position="51"/>
        <end position="103"/>
    </location>
</feature>
<gene>
    <name evidence="4" type="ORF">ACJIZ3_016732</name>
</gene>
<evidence type="ECO:0000256" key="1">
    <source>
        <dbReference type="ARBA" id="ARBA00008690"/>
    </source>
</evidence>
<comment type="caution">
    <text evidence="4">The sequence shown here is derived from an EMBL/GenBank/DDBJ whole genome shotgun (WGS) entry which is preliminary data.</text>
</comment>
<dbReference type="PANTHER" id="PTHR33155">
    <property type="entry name" value="FANTASTIC FOUR-LIKE PROTEIN (DUF3049)"/>
    <property type="match status" value="1"/>
</dbReference>
<protein>
    <recommendedName>
        <fullName evidence="3">FAF domain-containing protein</fullName>
    </recommendedName>
</protein>
<evidence type="ECO:0000313" key="5">
    <source>
        <dbReference type="Proteomes" id="UP001634393"/>
    </source>
</evidence>
<dbReference type="PANTHER" id="PTHR33155:SF8">
    <property type="entry name" value="PROTEIN FANTASTIC FOUR 1"/>
    <property type="match status" value="1"/>
</dbReference>
<feature type="compositionally biased region" description="Basic residues" evidence="2">
    <location>
        <begin position="35"/>
        <end position="48"/>
    </location>
</feature>
<evidence type="ECO:0000259" key="3">
    <source>
        <dbReference type="Pfam" id="PF11250"/>
    </source>
</evidence>
<feature type="compositionally biased region" description="Polar residues" evidence="2">
    <location>
        <begin position="57"/>
        <end position="68"/>
    </location>
</feature>
<organism evidence="4 5">
    <name type="scientific">Penstemon smallii</name>
    <dbReference type="NCBI Taxonomy" id="265156"/>
    <lineage>
        <taxon>Eukaryota</taxon>
        <taxon>Viridiplantae</taxon>
        <taxon>Streptophyta</taxon>
        <taxon>Embryophyta</taxon>
        <taxon>Tracheophyta</taxon>
        <taxon>Spermatophyta</taxon>
        <taxon>Magnoliopsida</taxon>
        <taxon>eudicotyledons</taxon>
        <taxon>Gunneridae</taxon>
        <taxon>Pentapetalae</taxon>
        <taxon>asterids</taxon>
        <taxon>lamiids</taxon>
        <taxon>Lamiales</taxon>
        <taxon>Plantaginaceae</taxon>
        <taxon>Cheloneae</taxon>
        <taxon>Penstemon</taxon>
    </lineage>
</organism>
<comment type="similarity">
    <text evidence="1">Belongs to the fantastic four family.</text>
</comment>
<dbReference type="InterPro" id="IPR021410">
    <property type="entry name" value="FAF"/>
</dbReference>
<evidence type="ECO:0000256" key="2">
    <source>
        <dbReference type="SAM" id="MobiDB-lite"/>
    </source>
</evidence>
<accession>A0ABD3STJ3</accession>
<sequence length="193" mass="21486">MCTESLGSETGNGIDSNVDEFSYLFLEKQSSLTKKQPKTRQNFKKVKHSSSFPPPLTSISSSDGVQVQTHREGGRLVIKAFNSSSCGSYFQTERKNGRLKLSLPKESYLDSEHEEQVEIEVEKEVVDEVEKSCDEIENEDDFNGYFLGEKNLIEDGGKIGCKIGNGEWSSNRCNGDRNGSKRLPSLPFCVAIS</sequence>
<keyword evidence="5" id="KW-1185">Reference proteome</keyword>
<proteinExistence type="inferred from homology"/>
<reference evidence="4 5" key="1">
    <citation type="submission" date="2024-12" db="EMBL/GenBank/DDBJ databases">
        <title>The unique morphological basis and parallel evolutionary history of personate flowers in Penstemon.</title>
        <authorList>
            <person name="Depatie T.H."/>
            <person name="Wessinger C.A."/>
        </authorList>
    </citation>
    <scope>NUCLEOTIDE SEQUENCE [LARGE SCALE GENOMIC DNA]</scope>
    <source>
        <strain evidence="4">WTNN_2</strain>
        <tissue evidence="4">Leaf</tissue>
    </source>
</reference>
<dbReference type="AlphaFoldDB" id="A0ABD3STJ3"/>
<dbReference type="EMBL" id="JBJXBP010000005">
    <property type="protein sequence ID" value="KAL3827930.1"/>
    <property type="molecule type" value="Genomic_DNA"/>
</dbReference>
<evidence type="ECO:0000313" key="4">
    <source>
        <dbReference type="EMBL" id="KAL3827930.1"/>
    </source>
</evidence>
<dbReference type="InterPro" id="IPR046431">
    <property type="entry name" value="FAF_dom"/>
</dbReference>